<accession>A0AAP1HBH5</accession>
<dbReference type="EMBL" id="LJZV01000003">
    <property type="protein sequence ID" value="KZD94193.1"/>
    <property type="molecule type" value="Genomic_DNA"/>
</dbReference>
<organism evidence="2 3">
    <name type="scientific">Bacillus subtilis</name>
    <dbReference type="NCBI Taxonomy" id="1423"/>
    <lineage>
        <taxon>Bacteria</taxon>
        <taxon>Bacillati</taxon>
        <taxon>Bacillota</taxon>
        <taxon>Bacilli</taxon>
        <taxon>Bacillales</taxon>
        <taxon>Bacillaceae</taxon>
        <taxon>Bacillus</taxon>
    </lineage>
</organism>
<gene>
    <name evidence="2" type="ORF">B4122_0889</name>
</gene>
<dbReference type="AlphaFoldDB" id="A0AAP1HBH5"/>
<sequence length="170" mass="18812">MRFYFSPAGTIFIKGKGVMDMPWSMKDYPASLKNLEKPVRKKAIDIANAMIDEGYEEGRAIPIATSKAKEWAENASTDEIDDFLTHDDETERDADPSSGSGPELMNKAEHVIKHKKGWAVKAEGAKRVSEIKDTKKEAIERAKEIAAHKGTEVIVHLADGSVQRKIKTGS</sequence>
<evidence type="ECO:0008006" key="4">
    <source>
        <dbReference type="Google" id="ProtNLM"/>
    </source>
</evidence>
<dbReference type="Pfam" id="PF09954">
    <property type="entry name" value="DUF2188"/>
    <property type="match status" value="1"/>
</dbReference>
<reference evidence="2 3" key="1">
    <citation type="submission" date="2015-09" db="EMBL/GenBank/DDBJ databases">
        <title>Spore heat resistance.</title>
        <authorList>
            <person name="Boekhorst J."/>
            <person name="Berendsen E.M."/>
            <person name="Wells-Bennik M.H."/>
            <person name="Kuipers O.P."/>
        </authorList>
    </citation>
    <scope>NUCLEOTIDE SEQUENCE [LARGE SCALE GENOMIC DNA]</scope>
    <source>
        <strain evidence="2 3">B4122</strain>
    </source>
</reference>
<feature type="region of interest" description="Disordered" evidence="1">
    <location>
        <begin position="71"/>
        <end position="107"/>
    </location>
</feature>
<evidence type="ECO:0000313" key="2">
    <source>
        <dbReference type="EMBL" id="KZD94193.1"/>
    </source>
</evidence>
<dbReference type="InterPro" id="IPR018691">
    <property type="entry name" value="DUF2188"/>
</dbReference>
<dbReference type="Proteomes" id="UP000076442">
    <property type="component" value="Unassembled WGS sequence"/>
</dbReference>
<evidence type="ECO:0000256" key="1">
    <source>
        <dbReference type="SAM" id="MobiDB-lite"/>
    </source>
</evidence>
<comment type="caution">
    <text evidence="2">The sequence shown here is derived from an EMBL/GenBank/DDBJ whole genome shotgun (WGS) entry which is preliminary data.</text>
</comment>
<name>A0AAP1HBH5_BACIU</name>
<protein>
    <recommendedName>
        <fullName evidence="4">DUF2188 domain-containing protein</fullName>
    </recommendedName>
</protein>
<evidence type="ECO:0000313" key="3">
    <source>
        <dbReference type="Proteomes" id="UP000076442"/>
    </source>
</evidence>
<proteinExistence type="predicted"/>
<feature type="compositionally biased region" description="Basic and acidic residues" evidence="1">
    <location>
        <begin position="83"/>
        <end position="95"/>
    </location>
</feature>